<dbReference type="EMBL" id="JAHLQT010035566">
    <property type="protein sequence ID" value="KAG7158148.1"/>
    <property type="molecule type" value="Genomic_DNA"/>
</dbReference>
<dbReference type="InterPro" id="IPR039760">
    <property type="entry name" value="MOFRL_protein"/>
</dbReference>
<evidence type="ECO:0000256" key="4">
    <source>
        <dbReference type="ARBA" id="ARBA00020720"/>
    </source>
</evidence>
<evidence type="ECO:0000256" key="8">
    <source>
        <dbReference type="ARBA" id="ARBA00022840"/>
    </source>
</evidence>
<comment type="similarity">
    <text evidence="2">Belongs to the glycerate kinase type-2 family.</text>
</comment>
<keyword evidence="5" id="KW-0808">Transferase</keyword>
<dbReference type="InterPro" id="IPR038614">
    <property type="entry name" value="GK_N_sf"/>
</dbReference>
<dbReference type="InterPro" id="IPR037035">
    <property type="entry name" value="GK-like_C_sf"/>
</dbReference>
<dbReference type="AlphaFoldDB" id="A0A8J5JL08"/>
<dbReference type="Proteomes" id="UP000747542">
    <property type="component" value="Unassembled WGS sequence"/>
</dbReference>
<dbReference type="PANTHER" id="PTHR12227">
    <property type="entry name" value="GLYCERATE KINASE"/>
    <property type="match status" value="1"/>
</dbReference>
<dbReference type="Pfam" id="PF13660">
    <property type="entry name" value="DUF4147"/>
    <property type="match status" value="1"/>
</dbReference>
<sequence length="440" mass="47382">MCSFPLSRNLLLSIGHKVIHMKSLTMAAKVGCNLQENITRIKEAFMGGVNAVQPHELIRKHITQDSEKLVINGIKFDLQQNVYMIGFGKAVIGMVRPIERALTTSDGVTHLKRGIISVPFGIQETFINHPDILPEENSLVEIVEGAKDNIPDEAAFTTAKRIVSLVKKLGEKDILLVLISGGGSALLPYPIPPLSLNEKIEIIKSLSQAGASITDLNTVRKVLSVTKGGGLAELTKTRIISLILSDIINSPLDMIASGPTVCNRDAPQSAEKVLEKYNISTPGHIKAIIKGKATSSTVAEFSHVTNYIIGSNKTALLGVETSLFSQTGSHCYPLILSSSLRGEASEIGRKMAELVVAITQILGGKQDDQLSNSLLSDLCVDVDKKKAIIDTLEKIRKFQSPIWLVFGGETTVTVTGSGRGGRNQEMVLSASVALEEVLKC</sequence>
<dbReference type="Gene3D" id="3.40.1480.10">
    <property type="entry name" value="MOFRL domain"/>
    <property type="match status" value="1"/>
</dbReference>
<keyword evidence="8" id="KW-0067">ATP-binding</keyword>
<dbReference type="EC" id="2.7.1.31" evidence="3"/>
<dbReference type="GO" id="GO:0008887">
    <property type="term" value="F:glycerate kinase activity"/>
    <property type="evidence" value="ECO:0007669"/>
    <property type="project" value="UniProtKB-EC"/>
</dbReference>
<evidence type="ECO:0000313" key="11">
    <source>
        <dbReference type="EMBL" id="KAG7158148.1"/>
    </source>
</evidence>
<dbReference type="Gene3D" id="3.40.50.10180">
    <property type="entry name" value="Glycerate kinase, MOFRL-like N-terminal domain"/>
    <property type="match status" value="1"/>
</dbReference>
<evidence type="ECO:0000256" key="6">
    <source>
        <dbReference type="ARBA" id="ARBA00022741"/>
    </source>
</evidence>
<reference evidence="11" key="1">
    <citation type="journal article" date="2021" name="Sci. Adv.">
        <title>The American lobster genome reveals insights on longevity, neural, and immune adaptations.</title>
        <authorList>
            <person name="Polinski J.M."/>
            <person name="Zimin A.V."/>
            <person name="Clark K.F."/>
            <person name="Kohn A.B."/>
            <person name="Sadowski N."/>
            <person name="Timp W."/>
            <person name="Ptitsyn A."/>
            <person name="Khanna P."/>
            <person name="Romanova D.Y."/>
            <person name="Williams P."/>
            <person name="Greenwood S.J."/>
            <person name="Moroz L.L."/>
            <person name="Walt D.R."/>
            <person name="Bodnar A.G."/>
        </authorList>
    </citation>
    <scope>NUCLEOTIDE SEQUENCE</scope>
    <source>
        <strain evidence="11">GMGI-L3</strain>
    </source>
</reference>
<dbReference type="FunFam" id="3.40.50.10180:FF:000001">
    <property type="entry name" value="Glycerate kinase"/>
    <property type="match status" value="1"/>
</dbReference>
<evidence type="ECO:0000259" key="9">
    <source>
        <dbReference type="Pfam" id="PF05161"/>
    </source>
</evidence>
<evidence type="ECO:0000256" key="2">
    <source>
        <dbReference type="ARBA" id="ARBA00005393"/>
    </source>
</evidence>
<dbReference type="Pfam" id="PF05161">
    <property type="entry name" value="MOFRL"/>
    <property type="match status" value="1"/>
</dbReference>
<dbReference type="InterPro" id="IPR007835">
    <property type="entry name" value="MOFRL"/>
</dbReference>
<keyword evidence="7 11" id="KW-0418">Kinase</keyword>
<comment type="catalytic activity">
    <reaction evidence="1">
        <text>(R)-glycerate + ATP = (2R)-3-phosphoglycerate + ADP + H(+)</text>
        <dbReference type="Rhea" id="RHEA:23516"/>
        <dbReference type="ChEBI" id="CHEBI:15378"/>
        <dbReference type="ChEBI" id="CHEBI:16659"/>
        <dbReference type="ChEBI" id="CHEBI:30616"/>
        <dbReference type="ChEBI" id="CHEBI:58272"/>
        <dbReference type="ChEBI" id="CHEBI:456216"/>
        <dbReference type="EC" id="2.7.1.31"/>
    </reaction>
</comment>
<comment type="caution">
    <text evidence="11">The sequence shown here is derived from an EMBL/GenBank/DDBJ whole genome shotgun (WGS) entry which is preliminary data.</text>
</comment>
<evidence type="ECO:0000256" key="1">
    <source>
        <dbReference type="ARBA" id="ARBA00000694"/>
    </source>
</evidence>
<protein>
    <recommendedName>
        <fullName evidence="4">Glycerate kinase</fullName>
        <ecNumber evidence="3">2.7.1.31</ecNumber>
    </recommendedName>
</protein>
<dbReference type="GO" id="GO:0005524">
    <property type="term" value="F:ATP binding"/>
    <property type="evidence" value="ECO:0007669"/>
    <property type="project" value="UniProtKB-KW"/>
</dbReference>
<evidence type="ECO:0000256" key="5">
    <source>
        <dbReference type="ARBA" id="ARBA00022679"/>
    </source>
</evidence>
<evidence type="ECO:0000313" key="12">
    <source>
        <dbReference type="Proteomes" id="UP000747542"/>
    </source>
</evidence>
<evidence type="ECO:0000259" key="10">
    <source>
        <dbReference type="Pfam" id="PF13660"/>
    </source>
</evidence>
<feature type="domain" description="MOFRL-associated" evidence="10">
    <location>
        <begin position="42"/>
        <end position="289"/>
    </location>
</feature>
<evidence type="ECO:0000256" key="3">
    <source>
        <dbReference type="ARBA" id="ARBA00012101"/>
    </source>
</evidence>
<evidence type="ECO:0000256" key="7">
    <source>
        <dbReference type="ARBA" id="ARBA00022777"/>
    </source>
</evidence>
<organism evidence="11 12">
    <name type="scientific">Homarus americanus</name>
    <name type="common">American lobster</name>
    <dbReference type="NCBI Taxonomy" id="6706"/>
    <lineage>
        <taxon>Eukaryota</taxon>
        <taxon>Metazoa</taxon>
        <taxon>Ecdysozoa</taxon>
        <taxon>Arthropoda</taxon>
        <taxon>Crustacea</taxon>
        <taxon>Multicrustacea</taxon>
        <taxon>Malacostraca</taxon>
        <taxon>Eumalacostraca</taxon>
        <taxon>Eucarida</taxon>
        <taxon>Decapoda</taxon>
        <taxon>Pleocyemata</taxon>
        <taxon>Astacidea</taxon>
        <taxon>Nephropoidea</taxon>
        <taxon>Nephropidae</taxon>
        <taxon>Homarus</taxon>
    </lineage>
</organism>
<dbReference type="SUPFAM" id="SSF82544">
    <property type="entry name" value="GckA/TtuD-like"/>
    <property type="match status" value="1"/>
</dbReference>
<dbReference type="GO" id="GO:0005737">
    <property type="term" value="C:cytoplasm"/>
    <property type="evidence" value="ECO:0007669"/>
    <property type="project" value="TreeGrafter"/>
</dbReference>
<dbReference type="PANTHER" id="PTHR12227:SF0">
    <property type="entry name" value="GLYCERATE KINASE"/>
    <property type="match status" value="1"/>
</dbReference>
<keyword evidence="12" id="KW-1185">Reference proteome</keyword>
<accession>A0A8J5JL08</accession>
<name>A0A8J5JL08_HOMAM</name>
<gene>
    <name evidence="11" type="primary">glyctk-L</name>
    <name evidence="11" type="ORF">Hamer_G008764</name>
</gene>
<proteinExistence type="inferred from homology"/>
<dbReference type="InterPro" id="IPR025286">
    <property type="entry name" value="MOFRL_assoc_dom"/>
</dbReference>
<feature type="domain" description="MOFRL" evidence="9">
    <location>
        <begin position="403"/>
        <end position="435"/>
    </location>
</feature>
<keyword evidence="6" id="KW-0547">Nucleotide-binding</keyword>